<accession>A0A926N6B7</accession>
<dbReference type="InterPro" id="IPR011712">
    <property type="entry name" value="Sig_transdc_His_kin_sub3_dim/P"/>
</dbReference>
<evidence type="ECO:0000313" key="14">
    <source>
        <dbReference type="Proteomes" id="UP000661691"/>
    </source>
</evidence>
<keyword evidence="10" id="KW-0812">Transmembrane</keyword>
<keyword evidence="7" id="KW-0067">ATP-binding</keyword>
<evidence type="ECO:0000256" key="2">
    <source>
        <dbReference type="ARBA" id="ARBA00012438"/>
    </source>
</evidence>
<evidence type="ECO:0000259" key="12">
    <source>
        <dbReference type="Pfam" id="PF07730"/>
    </source>
</evidence>
<keyword evidence="10" id="KW-0472">Membrane</keyword>
<proteinExistence type="predicted"/>
<dbReference type="Gene3D" id="1.20.5.1930">
    <property type="match status" value="1"/>
</dbReference>
<sequence length="271" mass="31752">MNDKHIKWIILFTPTLVIFFWELFRHQSHVLHYISMDLGNWLSPLWVFLVTITVVRKLFTRYDHMKYQLEKEREEKAILQERERIARELHDGTAQALFLCSVQMNAMKEESDPRWHELEHSLRQVHDYVRNSISHLKAPPQEGVVGWEKKVRNLIQEFKLDTGVDIHVDIEPNLDLTSKEKATILSCLQEALTNIRKHAQAEHLSITLKAHFKGWQLAVQDDGVGFEPQAIADSHHFGLRIMEDRAQEVGATLHFYRKDDRTHLLITKGGN</sequence>
<dbReference type="EMBL" id="JACXAH010000005">
    <property type="protein sequence ID" value="MBD1371861.1"/>
    <property type="molecule type" value="Genomic_DNA"/>
</dbReference>
<reference evidence="13" key="1">
    <citation type="submission" date="2020-09" db="EMBL/GenBank/DDBJ databases">
        <title>A novel bacterium of genus Hazenella, isolated from South China Sea.</title>
        <authorList>
            <person name="Huang H."/>
            <person name="Mo K."/>
            <person name="Hu Y."/>
        </authorList>
    </citation>
    <scope>NUCLEOTIDE SEQUENCE</scope>
    <source>
        <strain evidence="13">IB182357</strain>
    </source>
</reference>
<dbReference type="Gene3D" id="3.30.565.10">
    <property type="entry name" value="Histidine kinase-like ATPase, C-terminal domain"/>
    <property type="match status" value="1"/>
</dbReference>
<feature type="domain" description="Signal transduction histidine kinase subgroup 3 dimerisation and phosphoacceptor" evidence="12">
    <location>
        <begin position="81"/>
        <end position="137"/>
    </location>
</feature>
<dbReference type="InterPro" id="IPR036890">
    <property type="entry name" value="HATPase_C_sf"/>
</dbReference>
<dbReference type="Pfam" id="PF07730">
    <property type="entry name" value="HisKA_3"/>
    <property type="match status" value="1"/>
</dbReference>
<keyword evidence="14" id="KW-1185">Reference proteome</keyword>
<dbReference type="Proteomes" id="UP000661691">
    <property type="component" value="Unassembled WGS sequence"/>
</dbReference>
<keyword evidence="3" id="KW-0597">Phosphoprotein</keyword>
<organism evidence="13 14">
    <name type="scientific">Polycladospora coralii</name>
    <dbReference type="NCBI Taxonomy" id="2771432"/>
    <lineage>
        <taxon>Bacteria</taxon>
        <taxon>Bacillati</taxon>
        <taxon>Bacillota</taxon>
        <taxon>Bacilli</taxon>
        <taxon>Bacillales</taxon>
        <taxon>Thermoactinomycetaceae</taxon>
        <taxon>Polycladospora</taxon>
    </lineage>
</organism>
<dbReference type="EC" id="2.7.13.3" evidence="2"/>
<dbReference type="PANTHER" id="PTHR24421">
    <property type="entry name" value="NITRATE/NITRITE SENSOR PROTEIN NARX-RELATED"/>
    <property type="match status" value="1"/>
</dbReference>
<evidence type="ECO:0000259" key="11">
    <source>
        <dbReference type="Pfam" id="PF02518"/>
    </source>
</evidence>
<keyword evidence="10" id="KW-1133">Transmembrane helix</keyword>
<keyword evidence="5" id="KW-0547">Nucleotide-binding</keyword>
<evidence type="ECO:0000256" key="3">
    <source>
        <dbReference type="ARBA" id="ARBA00022553"/>
    </source>
</evidence>
<evidence type="ECO:0000313" key="13">
    <source>
        <dbReference type="EMBL" id="MBD1371861.1"/>
    </source>
</evidence>
<gene>
    <name evidence="13" type="ORF">IC620_05745</name>
</gene>
<feature type="coiled-coil region" evidence="9">
    <location>
        <begin position="62"/>
        <end position="89"/>
    </location>
</feature>
<dbReference type="PANTHER" id="PTHR24421:SF10">
    <property type="entry name" value="NITRATE_NITRITE SENSOR PROTEIN NARQ"/>
    <property type="match status" value="1"/>
</dbReference>
<evidence type="ECO:0000256" key="8">
    <source>
        <dbReference type="ARBA" id="ARBA00023012"/>
    </source>
</evidence>
<dbReference type="GO" id="GO:0005524">
    <property type="term" value="F:ATP binding"/>
    <property type="evidence" value="ECO:0007669"/>
    <property type="project" value="UniProtKB-KW"/>
</dbReference>
<keyword evidence="4" id="KW-0808">Transferase</keyword>
<evidence type="ECO:0000256" key="6">
    <source>
        <dbReference type="ARBA" id="ARBA00022777"/>
    </source>
</evidence>
<dbReference type="GO" id="GO:0046983">
    <property type="term" value="F:protein dimerization activity"/>
    <property type="evidence" value="ECO:0007669"/>
    <property type="project" value="InterPro"/>
</dbReference>
<feature type="domain" description="Histidine kinase/HSP90-like ATPase" evidence="11">
    <location>
        <begin position="184"/>
        <end position="258"/>
    </location>
</feature>
<dbReference type="InterPro" id="IPR003594">
    <property type="entry name" value="HATPase_dom"/>
</dbReference>
<keyword evidence="8" id="KW-0902">Two-component regulatory system</keyword>
<comment type="catalytic activity">
    <reaction evidence="1">
        <text>ATP + protein L-histidine = ADP + protein N-phospho-L-histidine.</text>
        <dbReference type="EC" id="2.7.13.3"/>
    </reaction>
</comment>
<evidence type="ECO:0000256" key="1">
    <source>
        <dbReference type="ARBA" id="ARBA00000085"/>
    </source>
</evidence>
<dbReference type="GO" id="GO:0016020">
    <property type="term" value="C:membrane"/>
    <property type="evidence" value="ECO:0007669"/>
    <property type="project" value="InterPro"/>
</dbReference>
<dbReference type="InterPro" id="IPR050482">
    <property type="entry name" value="Sensor_HK_TwoCompSys"/>
</dbReference>
<keyword evidence="9" id="KW-0175">Coiled coil</keyword>
<name>A0A926N6B7_9BACL</name>
<dbReference type="GO" id="GO:0000155">
    <property type="term" value="F:phosphorelay sensor kinase activity"/>
    <property type="evidence" value="ECO:0007669"/>
    <property type="project" value="InterPro"/>
</dbReference>
<keyword evidence="6 13" id="KW-0418">Kinase</keyword>
<dbReference type="AlphaFoldDB" id="A0A926N6B7"/>
<comment type="caution">
    <text evidence="13">The sequence shown here is derived from an EMBL/GenBank/DDBJ whole genome shotgun (WGS) entry which is preliminary data.</text>
</comment>
<dbReference type="RefSeq" id="WP_191141730.1">
    <property type="nucleotide sequence ID" value="NZ_JACXAH010000005.1"/>
</dbReference>
<dbReference type="SUPFAM" id="SSF55874">
    <property type="entry name" value="ATPase domain of HSP90 chaperone/DNA topoisomerase II/histidine kinase"/>
    <property type="match status" value="1"/>
</dbReference>
<protein>
    <recommendedName>
        <fullName evidence="2">histidine kinase</fullName>
        <ecNumber evidence="2">2.7.13.3</ecNumber>
    </recommendedName>
</protein>
<evidence type="ECO:0000256" key="4">
    <source>
        <dbReference type="ARBA" id="ARBA00022679"/>
    </source>
</evidence>
<dbReference type="Pfam" id="PF02518">
    <property type="entry name" value="HATPase_c"/>
    <property type="match status" value="1"/>
</dbReference>
<evidence type="ECO:0000256" key="7">
    <source>
        <dbReference type="ARBA" id="ARBA00022840"/>
    </source>
</evidence>
<evidence type="ECO:0000256" key="9">
    <source>
        <dbReference type="SAM" id="Coils"/>
    </source>
</evidence>
<evidence type="ECO:0000256" key="5">
    <source>
        <dbReference type="ARBA" id="ARBA00022741"/>
    </source>
</evidence>
<dbReference type="CDD" id="cd16917">
    <property type="entry name" value="HATPase_UhpB-NarQ-NarX-like"/>
    <property type="match status" value="1"/>
</dbReference>
<feature type="transmembrane region" description="Helical" evidence="10">
    <location>
        <begin position="41"/>
        <end position="59"/>
    </location>
</feature>
<evidence type="ECO:0000256" key="10">
    <source>
        <dbReference type="SAM" id="Phobius"/>
    </source>
</evidence>